<dbReference type="EMBL" id="JACHXV010000001">
    <property type="protein sequence ID" value="MBB3172389.1"/>
    <property type="molecule type" value="Genomic_DNA"/>
</dbReference>
<reference evidence="4 6" key="1">
    <citation type="submission" date="2020-06" db="EMBL/GenBank/DDBJ databases">
        <title>Description of novel acetic acid bacteria.</title>
        <authorList>
            <person name="Sombolestani A."/>
        </authorList>
    </citation>
    <scope>NUCLEOTIDE SEQUENCE [LARGE SCALE GENOMIC DNA]</scope>
    <source>
        <strain evidence="4 6">LMG 26838</strain>
    </source>
</reference>
<accession>A0A839UYL5</accession>
<dbReference type="RefSeq" id="WP_176627057.1">
    <property type="nucleotide sequence ID" value="NZ_JABXXQ010000747.1"/>
</dbReference>
<keyword evidence="5" id="KW-1185">Reference proteome</keyword>
<dbReference type="Pfam" id="PF12200">
    <property type="entry name" value="DUF3597"/>
    <property type="match status" value="1"/>
</dbReference>
<dbReference type="InterPro" id="IPR022016">
    <property type="entry name" value="DUF3597"/>
</dbReference>
<proteinExistence type="predicted"/>
<dbReference type="Proteomes" id="UP000565205">
    <property type="component" value="Unassembled WGS sequence"/>
</dbReference>
<evidence type="ECO:0000313" key="5">
    <source>
        <dbReference type="Proteomes" id="UP000557688"/>
    </source>
</evidence>
<dbReference type="SUPFAM" id="SSF158634">
    <property type="entry name" value="RPA2825-like"/>
    <property type="match status" value="1"/>
</dbReference>
<feature type="region of interest" description="Disordered" evidence="1">
    <location>
        <begin position="25"/>
        <end position="44"/>
    </location>
</feature>
<dbReference type="AlphaFoldDB" id="A0A839UYL5"/>
<evidence type="ECO:0000313" key="6">
    <source>
        <dbReference type="Proteomes" id="UP000565205"/>
    </source>
</evidence>
<dbReference type="Proteomes" id="UP000557688">
    <property type="component" value="Unassembled WGS sequence"/>
</dbReference>
<dbReference type="EMBL" id="JABXXQ010000747">
    <property type="protein sequence ID" value="NVN32281.1"/>
    <property type="molecule type" value="Genomic_DNA"/>
</dbReference>
<reference evidence="3 5" key="2">
    <citation type="submission" date="2020-08" db="EMBL/GenBank/DDBJ databases">
        <title>Genomic Encyclopedia of Type Strains, Phase III (KMG-III): the genomes of soil and plant-associated and newly described type strains.</title>
        <authorList>
            <person name="Whitman W."/>
        </authorList>
    </citation>
    <scope>NUCLEOTIDE SEQUENCE [LARGE SCALE GENOMIC DNA]</scope>
    <source>
        <strain evidence="3 5">CECT 8088</strain>
    </source>
</reference>
<sequence>MSIFGSIVDKIVQAASSIIPGAHAAEPTAAGSPPAASATAPAGGTPSLQTVDVGAVLGKLAEQKGGGLNWQTSIVDLLKLLDLDSSLDARKKLAEELNVHAGADGTAEQNIALHKAVVAKLAENGGKWPGA</sequence>
<evidence type="ECO:0000256" key="1">
    <source>
        <dbReference type="SAM" id="MobiDB-lite"/>
    </source>
</evidence>
<name>A0A839UYL5_9PROT</name>
<evidence type="ECO:0000259" key="2">
    <source>
        <dbReference type="Pfam" id="PF12200"/>
    </source>
</evidence>
<comment type="caution">
    <text evidence="3">The sequence shown here is derived from an EMBL/GenBank/DDBJ whole genome shotgun (WGS) entry which is preliminary data.</text>
</comment>
<organism evidence="3 5">
    <name type="scientific">Endobacter medicaginis</name>
    <dbReference type="NCBI Taxonomy" id="1181271"/>
    <lineage>
        <taxon>Bacteria</taxon>
        <taxon>Pseudomonadati</taxon>
        <taxon>Pseudomonadota</taxon>
        <taxon>Alphaproteobacteria</taxon>
        <taxon>Acetobacterales</taxon>
        <taxon>Acetobacteraceae</taxon>
        <taxon>Endobacter</taxon>
    </lineage>
</organism>
<evidence type="ECO:0000313" key="3">
    <source>
        <dbReference type="EMBL" id="MBB3172389.1"/>
    </source>
</evidence>
<protein>
    <submittedName>
        <fullName evidence="4">DUF3597 domain-containing protein</fullName>
    </submittedName>
</protein>
<gene>
    <name evidence="3" type="ORF">FHR90_000195</name>
    <name evidence="4" type="ORF">HUK83_18300</name>
</gene>
<feature type="domain" description="DUF3597" evidence="2">
    <location>
        <begin position="3"/>
        <end position="129"/>
    </location>
</feature>
<evidence type="ECO:0000313" key="4">
    <source>
        <dbReference type="EMBL" id="NVN32281.1"/>
    </source>
</evidence>